<dbReference type="Pfam" id="PF01103">
    <property type="entry name" value="Omp85"/>
    <property type="match status" value="1"/>
</dbReference>
<dbReference type="RefSeq" id="WP_064556107.1">
    <property type="nucleotide sequence ID" value="NZ_LXEO01000064.1"/>
</dbReference>
<gene>
    <name evidence="4" type="ORF">M979_3896</name>
</gene>
<name>A0A1B7HHY9_9ENTR</name>
<keyword evidence="5" id="KW-1185">Reference proteome</keyword>
<dbReference type="Proteomes" id="UP000078286">
    <property type="component" value="Unassembled WGS sequence"/>
</dbReference>
<evidence type="ECO:0000259" key="3">
    <source>
        <dbReference type="Pfam" id="PF01103"/>
    </source>
</evidence>
<dbReference type="EMBL" id="LXEO01000064">
    <property type="protein sequence ID" value="OAT15183.1"/>
    <property type="molecule type" value="Genomic_DNA"/>
</dbReference>
<evidence type="ECO:0000313" key="5">
    <source>
        <dbReference type="Proteomes" id="UP000078286"/>
    </source>
</evidence>
<sequence length="377" mass="41936">MNKRGALFLGLLSLINTPTEAVAMTREEIDGFLGKVGADNEYDPGKGIDWSVLPGPFYTPELKLGLGTAIAGVYRVDPNDHVTQNSSVSFTGFFSTSGALGLGMKNYTFFTGDEWRLFIDGSLAKIPTGFWGIGYSAAQGNEQKYTQQSFSLHPQIMRQVVGNLYAGLGWDLSTFDAKSIKDPHPGDNFSHYDAGGNTLSSGVTVNINFDSRDVITRPRHGQFFSAEYSLFDPAIGSDSHFTALQLQYNYYFPLNDQDVLAFDLWGRFARGDVPWDRLSEAGDDNRMRGYYQGRYRDNDVVSTQLEYRKKLNWRHGYVLWVGAGALGDTPKNLSDHPLLPTIGAGYRFEVKPDMNIRLDLGFGKESAGFYFQVAEAF</sequence>
<dbReference type="PATRIC" id="fig|1354255.3.peg.4014"/>
<dbReference type="Gene3D" id="2.40.160.50">
    <property type="entry name" value="membrane protein fhac: a member of the omp85/tpsb transporter family"/>
    <property type="match status" value="1"/>
</dbReference>
<comment type="subcellular location">
    <subcellularLocation>
        <location evidence="1">Membrane</location>
    </subcellularLocation>
</comment>
<evidence type="ECO:0000256" key="1">
    <source>
        <dbReference type="ARBA" id="ARBA00004370"/>
    </source>
</evidence>
<dbReference type="GO" id="GO:0019867">
    <property type="term" value="C:outer membrane"/>
    <property type="evidence" value="ECO:0007669"/>
    <property type="project" value="InterPro"/>
</dbReference>
<protein>
    <submittedName>
        <fullName evidence="4">Outer membrane protein</fullName>
    </submittedName>
</protein>
<evidence type="ECO:0000256" key="2">
    <source>
        <dbReference type="ARBA" id="ARBA00023136"/>
    </source>
</evidence>
<dbReference type="InterPro" id="IPR000184">
    <property type="entry name" value="Bac_surfAg_D15"/>
</dbReference>
<accession>A0A1B7HHY9</accession>
<evidence type="ECO:0000313" key="4">
    <source>
        <dbReference type="EMBL" id="OAT15183.1"/>
    </source>
</evidence>
<keyword evidence="2" id="KW-0472">Membrane</keyword>
<organism evidence="4 5">
    <name type="scientific">Buttiauxella noackiae ATCC 51607</name>
    <dbReference type="NCBI Taxonomy" id="1354255"/>
    <lineage>
        <taxon>Bacteria</taxon>
        <taxon>Pseudomonadati</taxon>
        <taxon>Pseudomonadota</taxon>
        <taxon>Gammaproteobacteria</taxon>
        <taxon>Enterobacterales</taxon>
        <taxon>Enterobacteriaceae</taxon>
        <taxon>Buttiauxella</taxon>
    </lineage>
</organism>
<dbReference type="AlphaFoldDB" id="A0A1B7HHY9"/>
<proteinExistence type="predicted"/>
<reference evidence="4 5" key="1">
    <citation type="submission" date="2016-04" db="EMBL/GenBank/DDBJ databases">
        <title>ATOL: Assembling a taxonomically balanced genome-scale reconstruction of the evolutionary history of the Enterobacteriaceae.</title>
        <authorList>
            <person name="Plunkett G.III."/>
            <person name="Neeno-Eckwall E.C."/>
            <person name="Glasner J.D."/>
            <person name="Perna N.T."/>
        </authorList>
    </citation>
    <scope>NUCLEOTIDE SEQUENCE [LARGE SCALE GENOMIC DNA]</scope>
    <source>
        <strain evidence="4 5">ATCC 51607</strain>
    </source>
</reference>
<comment type="caution">
    <text evidence="4">The sequence shown here is derived from an EMBL/GenBank/DDBJ whole genome shotgun (WGS) entry which is preliminary data.</text>
</comment>
<feature type="domain" description="Bacterial surface antigen (D15)" evidence="3">
    <location>
        <begin position="109"/>
        <end position="376"/>
    </location>
</feature>